<dbReference type="InterPro" id="IPR001646">
    <property type="entry name" value="5peptide_repeat"/>
</dbReference>
<sequence length="219" mass="23338">MSRFGASTASPRAPIVPDALPEVLFDLESEDLHEKVMFADADLSGVFAQSVEFGQVRFRSARLAGATLPKVRLTDCVVERSDWSNLRAENATMERVALSGCRMTGLAWNGGLLRDTTVTDSKLDLTNWRMARFDAVALNGCNLTGADFANADLRGARFTDCDLTGAQFSGATMQGARFERCELAGIGGITSWSGAIVHPDDLIGLSYVLAGALGIVVGS</sequence>
<dbReference type="Proteomes" id="UP000199645">
    <property type="component" value="Unassembled WGS sequence"/>
</dbReference>
<dbReference type="Gene3D" id="2.160.20.80">
    <property type="entry name" value="E3 ubiquitin-protein ligase SopA"/>
    <property type="match status" value="1"/>
</dbReference>
<evidence type="ECO:0000313" key="3">
    <source>
        <dbReference type="Proteomes" id="UP000199645"/>
    </source>
</evidence>
<dbReference type="Pfam" id="PF00805">
    <property type="entry name" value="Pentapeptide"/>
    <property type="match status" value="1"/>
</dbReference>
<organism evidence="2 3">
    <name type="scientific">Actinoplanes philippinensis</name>
    <dbReference type="NCBI Taxonomy" id="35752"/>
    <lineage>
        <taxon>Bacteria</taxon>
        <taxon>Bacillati</taxon>
        <taxon>Actinomycetota</taxon>
        <taxon>Actinomycetes</taxon>
        <taxon>Micromonosporales</taxon>
        <taxon>Micromonosporaceae</taxon>
        <taxon>Actinoplanes</taxon>
    </lineage>
</organism>
<dbReference type="EMBL" id="FONV01000024">
    <property type="protein sequence ID" value="SFF83342.1"/>
    <property type="molecule type" value="Genomic_DNA"/>
</dbReference>
<keyword evidence="3" id="KW-1185">Reference proteome</keyword>
<proteinExistence type="predicted"/>
<reference evidence="2 3" key="1">
    <citation type="submission" date="2016-10" db="EMBL/GenBank/DDBJ databases">
        <authorList>
            <person name="de Groot N.N."/>
        </authorList>
    </citation>
    <scope>NUCLEOTIDE SEQUENCE [LARGE SCALE GENOMIC DNA]</scope>
    <source>
        <strain evidence="2 3">DSM 43019</strain>
    </source>
</reference>
<gene>
    <name evidence="2" type="ORF">SAMN05421541_12479</name>
</gene>
<protein>
    <submittedName>
        <fullName evidence="2">Uncharacterized protein YjbI, contains pentapeptide repeats</fullName>
    </submittedName>
</protein>
<evidence type="ECO:0000313" key="2">
    <source>
        <dbReference type="EMBL" id="SFF83342.1"/>
    </source>
</evidence>
<dbReference type="Pfam" id="PF13599">
    <property type="entry name" value="Pentapeptide_4"/>
    <property type="match status" value="1"/>
</dbReference>
<keyword evidence="1" id="KW-0677">Repeat</keyword>
<dbReference type="PANTHER" id="PTHR47485">
    <property type="entry name" value="THYLAKOID LUMENAL 17.4 KDA PROTEIN, CHLOROPLASTIC"/>
    <property type="match status" value="1"/>
</dbReference>
<dbReference type="STRING" id="35752.SAMN05421541_12479"/>
<dbReference type="AlphaFoldDB" id="A0A1I2LVE8"/>
<evidence type="ECO:0000256" key="1">
    <source>
        <dbReference type="ARBA" id="ARBA00022737"/>
    </source>
</evidence>
<accession>A0A1I2LVE8</accession>
<dbReference type="SUPFAM" id="SSF141571">
    <property type="entry name" value="Pentapeptide repeat-like"/>
    <property type="match status" value="1"/>
</dbReference>
<dbReference type="PANTHER" id="PTHR47485:SF1">
    <property type="entry name" value="THYLAKOID LUMENAL 17.4 KDA PROTEIN, CHLOROPLASTIC"/>
    <property type="match status" value="1"/>
</dbReference>
<dbReference type="OrthoDB" id="4775025at2"/>
<dbReference type="RefSeq" id="WP_093621652.1">
    <property type="nucleotide sequence ID" value="NZ_BOMT01000091.1"/>
</dbReference>
<name>A0A1I2LVE8_9ACTN</name>